<evidence type="ECO:0000313" key="3">
    <source>
        <dbReference type="Proteomes" id="UP001628179"/>
    </source>
</evidence>
<keyword evidence="1" id="KW-0472">Membrane</keyword>
<feature type="transmembrane region" description="Helical" evidence="1">
    <location>
        <begin position="52"/>
        <end position="78"/>
    </location>
</feature>
<accession>A0ABQ0GH34</accession>
<gene>
    <name evidence="2" type="ORF">MFIFM68171_07285</name>
</gene>
<organism evidence="2 3">
    <name type="scientific">Madurella fahalii</name>
    <dbReference type="NCBI Taxonomy" id="1157608"/>
    <lineage>
        <taxon>Eukaryota</taxon>
        <taxon>Fungi</taxon>
        <taxon>Dikarya</taxon>
        <taxon>Ascomycota</taxon>
        <taxon>Pezizomycotina</taxon>
        <taxon>Sordariomycetes</taxon>
        <taxon>Sordariomycetidae</taxon>
        <taxon>Sordariales</taxon>
        <taxon>Sordariales incertae sedis</taxon>
        <taxon>Madurella</taxon>
    </lineage>
</organism>
<protein>
    <submittedName>
        <fullName evidence="2">Uncharacterized protein</fullName>
    </submittedName>
</protein>
<keyword evidence="3" id="KW-1185">Reference proteome</keyword>
<dbReference type="GeneID" id="98178028"/>
<reference evidence="2 3" key="1">
    <citation type="submission" date="2024-09" db="EMBL/GenBank/DDBJ databases">
        <title>Itraconazole resistance in Madurella fahalii resulting from another homologue of gene encoding cytochrome P450 14-alpha sterol demethylase (CYP51).</title>
        <authorList>
            <person name="Yoshioka I."/>
            <person name="Fahal A.H."/>
            <person name="Kaneko S."/>
            <person name="Yaguchi T."/>
        </authorList>
    </citation>
    <scope>NUCLEOTIDE SEQUENCE [LARGE SCALE GENOMIC DNA]</scope>
    <source>
        <strain evidence="2 3">IFM 68171</strain>
    </source>
</reference>
<evidence type="ECO:0000256" key="1">
    <source>
        <dbReference type="SAM" id="Phobius"/>
    </source>
</evidence>
<feature type="transmembrane region" description="Helical" evidence="1">
    <location>
        <begin position="25"/>
        <end position="46"/>
    </location>
</feature>
<dbReference type="EMBL" id="BAAFSV010000004">
    <property type="protein sequence ID" value="GAB1317075.1"/>
    <property type="molecule type" value="Genomic_DNA"/>
</dbReference>
<dbReference type="RefSeq" id="XP_070918806.1">
    <property type="nucleotide sequence ID" value="XM_071062705.1"/>
</dbReference>
<evidence type="ECO:0000313" key="2">
    <source>
        <dbReference type="EMBL" id="GAB1317075.1"/>
    </source>
</evidence>
<proteinExistence type="predicted"/>
<keyword evidence="1" id="KW-1133">Transmembrane helix</keyword>
<feature type="transmembrane region" description="Helical" evidence="1">
    <location>
        <begin position="149"/>
        <end position="170"/>
    </location>
</feature>
<feature type="transmembrane region" description="Helical" evidence="1">
    <location>
        <begin position="90"/>
        <end position="115"/>
    </location>
</feature>
<sequence>MTTMMEPTKVPPPHISSRGMYVTKLVLRTLQFAVAVANIGLVGSLISTGIWGIATLIVITPQSAVSAIWSFAEIVCIFARRGHRGIHPGACVAVDLLLWLALAPGTAILFLWGIATSLVADMAYYDDLSYTYDDDLVAMLEGVQARGQALVGLGAALTILHFVTFVIACVETSIRNRRPQQVVYVQPGMLGQPAAYHSPVP</sequence>
<comment type="caution">
    <text evidence="2">The sequence shown here is derived from an EMBL/GenBank/DDBJ whole genome shotgun (WGS) entry which is preliminary data.</text>
</comment>
<dbReference type="Proteomes" id="UP001628179">
    <property type="component" value="Unassembled WGS sequence"/>
</dbReference>
<name>A0ABQ0GH34_9PEZI</name>
<keyword evidence="1" id="KW-0812">Transmembrane</keyword>